<feature type="compositionally biased region" description="Basic and acidic residues" evidence="1">
    <location>
        <begin position="1"/>
        <end position="41"/>
    </location>
</feature>
<accession>A0A8H4TJU0</accession>
<feature type="region of interest" description="Disordered" evidence="1">
    <location>
        <begin position="1"/>
        <end position="43"/>
    </location>
</feature>
<dbReference type="Pfam" id="PF16717">
    <property type="entry name" value="RAC_head"/>
    <property type="match status" value="1"/>
</dbReference>
<comment type="caution">
    <text evidence="3">The sequence shown here is derived from an EMBL/GenBank/DDBJ whole genome shotgun (WGS) entry which is preliminary data.</text>
</comment>
<reference evidence="3" key="1">
    <citation type="journal article" date="2020" name="BMC Genomics">
        <title>Correction to: Identification and distribution of gene clusters required for synthesis of sphingolipid metabolism inhibitors in diverse species of the filamentous fungus Fusarium.</title>
        <authorList>
            <person name="Kim H.S."/>
            <person name="Lohmar J.M."/>
            <person name="Busman M."/>
            <person name="Brown D.W."/>
            <person name="Naumann T.A."/>
            <person name="Divon H.H."/>
            <person name="Lysoe E."/>
            <person name="Uhlig S."/>
            <person name="Proctor R.H."/>
        </authorList>
    </citation>
    <scope>NUCLEOTIDE SEQUENCE</scope>
    <source>
        <strain evidence="3">NRRL 20472</strain>
    </source>
</reference>
<protein>
    <recommendedName>
        <fullName evidence="2">Ribosome-associated complex head domain-containing protein</fullName>
    </recommendedName>
</protein>
<gene>
    <name evidence="3" type="ORF">FSARC_10818</name>
</gene>
<dbReference type="InterPro" id="IPR042569">
    <property type="entry name" value="RAC_head_sf"/>
</dbReference>
<evidence type="ECO:0000256" key="1">
    <source>
        <dbReference type="SAM" id="MobiDB-lite"/>
    </source>
</evidence>
<dbReference type="EMBL" id="JABEXW010000669">
    <property type="protein sequence ID" value="KAF4959183.1"/>
    <property type="molecule type" value="Genomic_DNA"/>
</dbReference>
<evidence type="ECO:0000313" key="3">
    <source>
        <dbReference type="EMBL" id="KAF4959183.1"/>
    </source>
</evidence>
<sequence length="133" mass="13983">AEKKAKEDAQAAKEAEEKAAKEAEVAAKADRESSKKAKEAAKNAVKKNKRVLKGSVKDANYFASGEPSPADIDGVLGDVETIQGKIDPDEIAALAGKLNGLKVADEIKAVWVGETKRLVEAGKLKDGDVKVLA</sequence>
<evidence type="ECO:0000259" key="2">
    <source>
        <dbReference type="Pfam" id="PF16717"/>
    </source>
</evidence>
<evidence type="ECO:0000313" key="4">
    <source>
        <dbReference type="Proteomes" id="UP000622797"/>
    </source>
</evidence>
<dbReference type="Proteomes" id="UP000622797">
    <property type="component" value="Unassembled WGS sequence"/>
</dbReference>
<dbReference type="OrthoDB" id="1690618at2759"/>
<name>A0A8H4TJU0_9HYPO</name>
<dbReference type="Gene3D" id="1.10.8.840">
    <property type="entry name" value="Ribosome-associated complex head domain"/>
    <property type="match status" value="1"/>
</dbReference>
<dbReference type="InterPro" id="IPR032003">
    <property type="entry name" value="RAC_head"/>
</dbReference>
<dbReference type="AlphaFoldDB" id="A0A8H4TJU0"/>
<feature type="non-terminal residue" evidence="3">
    <location>
        <position position="1"/>
    </location>
</feature>
<reference evidence="3" key="2">
    <citation type="submission" date="2020-05" db="EMBL/GenBank/DDBJ databases">
        <authorList>
            <person name="Kim H.-S."/>
            <person name="Proctor R.H."/>
            <person name="Brown D.W."/>
        </authorList>
    </citation>
    <scope>NUCLEOTIDE SEQUENCE</scope>
    <source>
        <strain evidence="3">NRRL 20472</strain>
    </source>
</reference>
<keyword evidence="4" id="KW-1185">Reference proteome</keyword>
<organism evidence="3 4">
    <name type="scientific">Fusarium sarcochroum</name>
    <dbReference type="NCBI Taxonomy" id="1208366"/>
    <lineage>
        <taxon>Eukaryota</taxon>
        <taxon>Fungi</taxon>
        <taxon>Dikarya</taxon>
        <taxon>Ascomycota</taxon>
        <taxon>Pezizomycotina</taxon>
        <taxon>Sordariomycetes</taxon>
        <taxon>Hypocreomycetidae</taxon>
        <taxon>Hypocreales</taxon>
        <taxon>Nectriaceae</taxon>
        <taxon>Fusarium</taxon>
        <taxon>Fusarium lateritium species complex</taxon>
    </lineage>
</organism>
<proteinExistence type="predicted"/>
<feature type="domain" description="Ribosome-associated complex head" evidence="2">
    <location>
        <begin position="35"/>
        <end position="130"/>
    </location>
</feature>